<sequence length="532" mass="59589">MSKKSPRNPPQLEDFVAVPYRKPGLEQNAQHGQAAIPSSTTTKKGKKSQAKSTHQPSTSNRNPVGTDANPFTGIFPAKTQTADIIPPVVDESVEESPSATSSSKASSKTKFVPLFSAHGDELEIKLQGRHPCQCMCTRHDLINNCISCGRIVCVQEGSGPCFTCGSLVCTLEEAANLRRGGLDAEKTRRKIYGAEELTLDFKEILKVGGKDASLSKAEAHKALLLEFDRTAAQRTKIIDDQADYYNENTFMTPEQRKAIREKEKELRAVRFASKLEKNRQFDLDIAGRKFRSQADETSDMYDDPDIASRLDVNVNSEDVLNRLEEQLAHRNLPADTKTFEEELAAIPNLPRPVSALTKSNAFRLQDRELQEMSDKGLALSIMQPWGSFAVLGLKPHEGRTFYTAHRGKLWIASGSKMLPAGEVVQEENLIKALMDDQLIVFPEQYLTGYLLGCVDLVDCITQEEYQRRFPGGLLQQYPYIFLFDNPVELERKFPVSGQARIFSLDHRLHELAKRQPTKKPGKVWHPAERSLD</sequence>
<comment type="caution">
    <text evidence="4">The sequence shown here is derived from an EMBL/GenBank/DDBJ whole genome shotgun (WGS) entry which is preliminary data.</text>
</comment>
<gene>
    <name evidence="4" type="ORF">BV898_04758</name>
</gene>
<dbReference type="AlphaFoldDB" id="A0A1W0X1T1"/>
<feature type="region of interest" description="Disordered" evidence="1">
    <location>
        <begin position="1"/>
        <end position="73"/>
    </location>
</feature>
<dbReference type="PANTHER" id="PTHR12963:SF4">
    <property type="entry name" value="ACTIVATING SIGNAL COINTEGRATOR 1"/>
    <property type="match status" value="1"/>
</dbReference>
<evidence type="ECO:0000256" key="1">
    <source>
        <dbReference type="SAM" id="MobiDB-lite"/>
    </source>
</evidence>
<dbReference type="InterPro" id="IPR039128">
    <property type="entry name" value="TRIP4-like"/>
</dbReference>
<feature type="compositionally biased region" description="Polar residues" evidence="1">
    <location>
        <begin position="54"/>
        <end position="63"/>
    </location>
</feature>
<dbReference type="Gene3D" id="2.30.130.30">
    <property type="entry name" value="Hypothetical protein"/>
    <property type="match status" value="1"/>
</dbReference>
<dbReference type="GO" id="GO:0005634">
    <property type="term" value="C:nucleus"/>
    <property type="evidence" value="ECO:0007669"/>
    <property type="project" value="InterPro"/>
</dbReference>
<dbReference type="Pfam" id="PF06221">
    <property type="entry name" value="zf-C2HC5"/>
    <property type="match status" value="1"/>
</dbReference>
<evidence type="ECO:0000313" key="5">
    <source>
        <dbReference type="Proteomes" id="UP000192578"/>
    </source>
</evidence>
<dbReference type="GO" id="GO:0008270">
    <property type="term" value="F:zinc ion binding"/>
    <property type="evidence" value="ECO:0007669"/>
    <property type="project" value="InterPro"/>
</dbReference>
<evidence type="ECO:0000259" key="3">
    <source>
        <dbReference type="Pfam" id="PF23134"/>
    </source>
</evidence>
<feature type="domain" description="TRIP4/RQT4 C2HC5-type zinc finger" evidence="2">
    <location>
        <begin position="130"/>
        <end position="176"/>
    </location>
</feature>
<dbReference type="InterPro" id="IPR009349">
    <property type="entry name" value="TRIP4/RQT4_C2HC5_Znf"/>
</dbReference>
<dbReference type="InterPro" id="IPR015947">
    <property type="entry name" value="PUA-like_sf"/>
</dbReference>
<dbReference type="GO" id="GO:0072344">
    <property type="term" value="P:rescue of stalled ribosome"/>
    <property type="evidence" value="ECO:0007669"/>
    <property type="project" value="InterPro"/>
</dbReference>
<evidence type="ECO:0000259" key="2">
    <source>
        <dbReference type="Pfam" id="PF06221"/>
    </source>
</evidence>
<feature type="domain" description="Activating signal cointegrator 1 third" evidence="3">
    <location>
        <begin position="240"/>
        <end position="290"/>
    </location>
</feature>
<organism evidence="4 5">
    <name type="scientific">Hypsibius exemplaris</name>
    <name type="common">Freshwater tardigrade</name>
    <dbReference type="NCBI Taxonomy" id="2072580"/>
    <lineage>
        <taxon>Eukaryota</taxon>
        <taxon>Metazoa</taxon>
        <taxon>Ecdysozoa</taxon>
        <taxon>Tardigrada</taxon>
        <taxon>Eutardigrada</taxon>
        <taxon>Parachela</taxon>
        <taxon>Hypsibioidea</taxon>
        <taxon>Hypsibiidae</taxon>
        <taxon>Hypsibius</taxon>
    </lineage>
</organism>
<dbReference type="InterPro" id="IPR056993">
    <property type="entry name" value="TRIP4_3rd_dom"/>
</dbReference>
<proteinExistence type="predicted"/>
<evidence type="ECO:0000313" key="4">
    <source>
        <dbReference type="EMBL" id="OQV21272.1"/>
    </source>
</evidence>
<dbReference type="SUPFAM" id="SSF88697">
    <property type="entry name" value="PUA domain-like"/>
    <property type="match status" value="1"/>
</dbReference>
<dbReference type="GO" id="GO:0180022">
    <property type="term" value="C:RQC-trigger complex"/>
    <property type="evidence" value="ECO:0007669"/>
    <property type="project" value="InterPro"/>
</dbReference>
<dbReference type="EMBL" id="MTYJ01000024">
    <property type="protein sequence ID" value="OQV21272.1"/>
    <property type="molecule type" value="Genomic_DNA"/>
</dbReference>
<name>A0A1W0X1T1_HYPEX</name>
<dbReference type="OrthoDB" id="338816at2759"/>
<reference evidence="5" key="1">
    <citation type="submission" date="2017-01" db="EMBL/GenBank/DDBJ databases">
        <title>Comparative genomics of anhydrobiosis in the tardigrade Hypsibius dujardini.</title>
        <authorList>
            <person name="Yoshida Y."/>
            <person name="Koutsovoulos G."/>
            <person name="Laetsch D."/>
            <person name="Stevens L."/>
            <person name="Kumar S."/>
            <person name="Horikawa D."/>
            <person name="Ishino K."/>
            <person name="Komine S."/>
            <person name="Tomita M."/>
            <person name="Blaxter M."/>
            <person name="Arakawa K."/>
        </authorList>
    </citation>
    <scope>NUCLEOTIDE SEQUENCE [LARGE SCALE GENOMIC DNA]</scope>
    <source>
        <strain evidence="5">Z151</strain>
    </source>
</reference>
<dbReference type="GO" id="GO:0045893">
    <property type="term" value="P:positive regulation of DNA-templated transcription"/>
    <property type="evidence" value="ECO:0007669"/>
    <property type="project" value="TreeGrafter"/>
</dbReference>
<keyword evidence="5" id="KW-1185">Reference proteome</keyword>
<dbReference type="PANTHER" id="PTHR12963">
    <property type="entry name" value="THYROID RECEPTOR INTERACTING PROTEIN RELATED"/>
    <property type="match status" value="1"/>
</dbReference>
<dbReference type="Pfam" id="PF23134">
    <property type="entry name" value="TRIP4_3rd"/>
    <property type="match status" value="1"/>
</dbReference>
<accession>A0A1W0X1T1</accession>
<dbReference type="CDD" id="cd06554">
    <property type="entry name" value="ASCH_ASC-1_like"/>
    <property type="match status" value="1"/>
</dbReference>
<dbReference type="Proteomes" id="UP000192578">
    <property type="component" value="Unassembled WGS sequence"/>
</dbReference>
<protein>
    <submittedName>
        <fullName evidence="4">Activating signal cointegrator 1</fullName>
    </submittedName>
</protein>